<feature type="signal peptide" evidence="1">
    <location>
        <begin position="1"/>
        <end position="18"/>
    </location>
</feature>
<dbReference type="AlphaFoldDB" id="A0A179GI52"/>
<dbReference type="KEGG" id="plj:28892678"/>
<dbReference type="InterPro" id="IPR011042">
    <property type="entry name" value="6-blade_b-propeller_TolB-like"/>
</dbReference>
<accession>A0A179GI52</accession>
<dbReference type="Gene3D" id="2.120.10.30">
    <property type="entry name" value="TolB, C-terminal domain"/>
    <property type="match status" value="1"/>
</dbReference>
<reference evidence="3" key="1">
    <citation type="submission" date="2015-05" db="EMBL/GenBank/DDBJ databases">
        <authorList>
            <person name="Wang D.B."/>
            <person name="Wang M."/>
        </authorList>
    </citation>
    <scope>NUCLEOTIDE SEQUENCE</scope>
    <source>
        <strain evidence="3">36-1</strain>
    </source>
</reference>
<keyword evidence="1" id="KW-0732">Signal</keyword>
<organism evidence="2 4">
    <name type="scientific">Purpureocillium lilacinum</name>
    <name type="common">Paecilomyces lilacinus</name>
    <dbReference type="NCBI Taxonomy" id="33203"/>
    <lineage>
        <taxon>Eukaryota</taxon>
        <taxon>Fungi</taxon>
        <taxon>Dikarya</taxon>
        <taxon>Ascomycota</taxon>
        <taxon>Pezizomycotina</taxon>
        <taxon>Sordariomycetes</taxon>
        <taxon>Hypocreomycetidae</taxon>
        <taxon>Hypocreales</taxon>
        <taxon>Ophiocordycipitaceae</taxon>
        <taxon>Purpureocillium</taxon>
    </lineage>
</organism>
<reference evidence="2 4" key="3">
    <citation type="submission" date="2016-02" db="EMBL/GenBank/DDBJ databases">
        <title>Biosynthesis of antibiotic leucinostatins and their inhibition on Phytophthora in bio-control Purpureocillium lilacinum.</title>
        <authorList>
            <person name="Wang G."/>
            <person name="Liu Z."/>
            <person name="Lin R."/>
            <person name="Li E."/>
            <person name="Mao Z."/>
            <person name="Ling J."/>
            <person name="Yin W."/>
            <person name="Xie B."/>
        </authorList>
    </citation>
    <scope>NUCLEOTIDE SEQUENCE [LARGE SCALE GENOMIC DNA]</scope>
    <source>
        <strain evidence="2">PLFJ-1</strain>
    </source>
</reference>
<dbReference type="Proteomes" id="UP000245956">
    <property type="component" value="Unassembled WGS sequence"/>
</dbReference>
<name>A0A179GI52_PURLI</name>
<gene>
    <name evidence="3" type="ORF">PCL_01031</name>
    <name evidence="2" type="ORF">VFPFJ_10561</name>
</gene>
<comment type="caution">
    <text evidence="2">The sequence shown here is derived from an EMBL/GenBank/DDBJ whole genome shotgun (WGS) entry which is preliminary data.</text>
</comment>
<evidence type="ECO:0000313" key="2">
    <source>
        <dbReference type="EMBL" id="OAQ76779.1"/>
    </source>
</evidence>
<reference evidence="3 5" key="2">
    <citation type="journal article" date="2016" name="Front. Microbiol.">
        <title>Genome and transcriptome sequences reveal the specific parasitism of the nematophagous Purpureocillium lilacinum 36-1.</title>
        <authorList>
            <person name="Xie J."/>
            <person name="Li S."/>
            <person name="Mo C."/>
            <person name="Xiao X."/>
            <person name="Peng D."/>
            <person name="Wang G."/>
            <person name="Xiao Y."/>
        </authorList>
    </citation>
    <scope>NUCLEOTIDE SEQUENCE [LARGE SCALE GENOMIC DNA]</scope>
    <source>
        <strain evidence="3 5">36-1</strain>
    </source>
</reference>
<dbReference type="SUPFAM" id="SSF63829">
    <property type="entry name" value="Calcium-dependent phosphotriesterase"/>
    <property type="match status" value="1"/>
</dbReference>
<dbReference type="PANTHER" id="PTHR42060">
    <property type="entry name" value="NHL REPEAT-CONTAINING PROTEIN-RELATED"/>
    <property type="match status" value="1"/>
</dbReference>
<dbReference type="OMA" id="VGEYLHY"/>
<feature type="chain" id="PRO_5036302911" evidence="1">
    <location>
        <begin position="19"/>
        <end position="335"/>
    </location>
</feature>
<dbReference type="EMBL" id="LSBI01000014">
    <property type="protein sequence ID" value="OAQ76779.1"/>
    <property type="molecule type" value="Genomic_DNA"/>
</dbReference>
<evidence type="ECO:0000256" key="1">
    <source>
        <dbReference type="SAM" id="SignalP"/>
    </source>
</evidence>
<protein>
    <submittedName>
        <fullName evidence="2">Quinoprotein amine dehydrogenase beta chain-like protein</fullName>
    </submittedName>
</protein>
<evidence type="ECO:0000313" key="5">
    <source>
        <dbReference type="Proteomes" id="UP000245956"/>
    </source>
</evidence>
<evidence type="ECO:0000313" key="4">
    <source>
        <dbReference type="Proteomes" id="UP000078340"/>
    </source>
</evidence>
<dbReference type="GeneID" id="28892678"/>
<sequence>MRSLFFTLAAPFLPLAASIPHRIQDDADPFCPRPVETRPIYQFPNGTWAENIAVRTNGNILVTVLSEPAIYEVNPYKKPVTSRLVHRFPEYSSLFGIAEVATDVFAVAMGNFSLRSAPKPGSWAVWKVDLNDDEASVSKVASIAEAELLNGMTVLDRHTQTILCADSVLGVVFHVNTVTGAYHVAMQDDAFKPPSGTIFPLGINGIRYQRPYMYFTNTFAQDFGRVPVNCIDGTATGPVELVNSDVGYDLDDFARDKRGNAYISAGYTSDIVCVGNNGTATSVAGGPDQKTILGPTSMAWGQTKADKNMLYISTSGDKSSNTGLGGQVVALVMPQ</sequence>
<dbReference type="InterPro" id="IPR052998">
    <property type="entry name" value="Hetero-Diels-Alderase-like"/>
</dbReference>
<dbReference type="PANTHER" id="PTHR42060:SF1">
    <property type="entry name" value="NHL REPEAT-CONTAINING PROTEIN"/>
    <property type="match status" value="1"/>
</dbReference>
<evidence type="ECO:0000313" key="3">
    <source>
        <dbReference type="EMBL" id="PWI69384.1"/>
    </source>
</evidence>
<dbReference type="Proteomes" id="UP000078340">
    <property type="component" value="Unassembled WGS sequence"/>
</dbReference>
<proteinExistence type="predicted"/>
<dbReference type="EMBL" id="LCWV01000012">
    <property type="protein sequence ID" value="PWI69384.1"/>
    <property type="molecule type" value="Genomic_DNA"/>
</dbReference>